<gene>
    <name evidence="1" type="ORF">QU38_00570</name>
</gene>
<evidence type="ECO:0000313" key="2">
    <source>
        <dbReference type="Proteomes" id="UP000032274"/>
    </source>
</evidence>
<organism evidence="1 2">
    <name type="scientific">Staphylococcus aureus</name>
    <dbReference type="NCBI Taxonomy" id="1280"/>
    <lineage>
        <taxon>Bacteria</taxon>
        <taxon>Bacillati</taxon>
        <taxon>Bacillota</taxon>
        <taxon>Bacilli</taxon>
        <taxon>Bacillales</taxon>
        <taxon>Staphylococcaceae</taxon>
        <taxon>Staphylococcus</taxon>
    </lineage>
</organism>
<proteinExistence type="predicted"/>
<name>A0AA40JRU5_STAAU</name>
<reference evidence="1 2" key="1">
    <citation type="submission" date="2015-01" db="EMBL/GenBank/DDBJ databases">
        <title>Characterization of Swiss Staphylococcus aureus strains involved in food poisoning.</title>
        <authorList>
            <person name="Crovadore J."/>
            <person name="Chablais R."/>
            <person name="Tonacini J."/>
            <person name="Schnyder B."/>
            <person name="Lefort F."/>
        </authorList>
    </citation>
    <scope>NUCLEOTIDE SEQUENCE [LARGE SCALE GENOMIC DNA]</scope>
    <source>
        <strain evidence="1 2">SA-120</strain>
    </source>
</reference>
<comment type="caution">
    <text evidence="1">The sequence shown here is derived from an EMBL/GenBank/DDBJ whole genome shotgun (WGS) entry which is preliminary data.</text>
</comment>
<sequence length="134" mass="14011">ILGADVVALAVELGRIVRRQEDVEDLAIADLVGIEAHPDRLGMAGRAGADFLVGRVFLGPSDIAALDRLHADHVVEHGFGAPETAPGQCCGLDGHRELLAIGAKIGLSAPRAMRSWTCAKARCWLRAGQAISAA</sequence>
<accession>A0AA40JRU5</accession>
<feature type="non-terminal residue" evidence="1">
    <location>
        <position position="1"/>
    </location>
</feature>
<dbReference type="AlphaFoldDB" id="A0AA40JRU5"/>
<dbReference type="Proteomes" id="UP000032274">
    <property type="component" value="Unassembled WGS sequence"/>
</dbReference>
<protein>
    <submittedName>
        <fullName evidence="1">Uncharacterized protein</fullName>
    </submittedName>
</protein>
<evidence type="ECO:0000313" key="1">
    <source>
        <dbReference type="EMBL" id="KIU01644.1"/>
    </source>
</evidence>
<dbReference type="EMBL" id="JXIG01000130">
    <property type="protein sequence ID" value="KIU01644.1"/>
    <property type="molecule type" value="Genomic_DNA"/>
</dbReference>
<feature type="non-terminal residue" evidence="1">
    <location>
        <position position="134"/>
    </location>
</feature>